<organism evidence="7 8">
    <name type="scientific">Ceraceosorus guamensis</name>
    <dbReference type="NCBI Taxonomy" id="1522189"/>
    <lineage>
        <taxon>Eukaryota</taxon>
        <taxon>Fungi</taxon>
        <taxon>Dikarya</taxon>
        <taxon>Basidiomycota</taxon>
        <taxon>Ustilaginomycotina</taxon>
        <taxon>Exobasidiomycetes</taxon>
        <taxon>Ceraceosorales</taxon>
        <taxon>Ceraceosoraceae</taxon>
        <taxon>Ceraceosorus</taxon>
    </lineage>
</organism>
<dbReference type="FunFam" id="3.40.50.300:FF:000102">
    <property type="entry name" value="RNA helicase, activating signal cointegrator 1"/>
    <property type="match status" value="1"/>
</dbReference>
<dbReference type="InterPro" id="IPR027417">
    <property type="entry name" value="P-loop_NTPase"/>
</dbReference>
<dbReference type="Pfam" id="PF00271">
    <property type="entry name" value="Helicase_C"/>
    <property type="match status" value="1"/>
</dbReference>
<dbReference type="InterPro" id="IPR035892">
    <property type="entry name" value="C2_domain_sf"/>
</dbReference>
<name>A0A316VZP5_9BASI</name>
<dbReference type="InterPro" id="IPR014756">
    <property type="entry name" value="Ig_E-set"/>
</dbReference>
<dbReference type="EMBL" id="KZ819373">
    <property type="protein sequence ID" value="PWN43066.1"/>
    <property type="molecule type" value="Genomic_DNA"/>
</dbReference>
<dbReference type="CDD" id="cd18795">
    <property type="entry name" value="SF2_C_Ski2"/>
    <property type="match status" value="1"/>
</dbReference>
<dbReference type="FunFam" id="1.10.3380.10:FF:000001">
    <property type="entry name" value="U5 small nuclear ribonucleoprotein helicase"/>
    <property type="match status" value="1"/>
</dbReference>
<dbReference type="Proteomes" id="UP000245783">
    <property type="component" value="Unassembled WGS sequence"/>
</dbReference>
<keyword evidence="1" id="KW-0547">Nucleotide-binding</keyword>
<gene>
    <name evidence="7" type="ORF">IE81DRAFT_340964</name>
</gene>
<keyword evidence="8" id="KW-1185">Reference proteome</keyword>
<dbReference type="GeneID" id="37037499"/>
<keyword evidence="2" id="KW-0378">Hydrolase</keyword>
<dbReference type="InParanoid" id="A0A316VZP5"/>
<reference evidence="7 8" key="1">
    <citation type="journal article" date="2018" name="Mol. Biol. Evol.">
        <title>Broad Genomic Sampling Reveals a Smut Pathogenic Ancestry of the Fungal Clade Ustilaginomycotina.</title>
        <authorList>
            <person name="Kijpornyongpan T."/>
            <person name="Mondo S.J."/>
            <person name="Barry K."/>
            <person name="Sandor L."/>
            <person name="Lee J."/>
            <person name="Lipzen A."/>
            <person name="Pangilinan J."/>
            <person name="LaButti K."/>
            <person name="Hainaut M."/>
            <person name="Henrissat B."/>
            <person name="Grigoriev I.V."/>
            <person name="Spatafora J.W."/>
            <person name="Aime M.C."/>
        </authorList>
    </citation>
    <scope>NUCLEOTIDE SEQUENCE [LARGE SCALE GENOMIC DNA]</scope>
    <source>
        <strain evidence="7 8">MCA 4658</strain>
    </source>
</reference>
<dbReference type="PANTHER" id="PTHR47961">
    <property type="entry name" value="DNA POLYMERASE THETA, PUTATIVE (AFU_ORTHOLOGUE AFUA_1G05260)-RELATED"/>
    <property type="match status" value="1"/>
</dbReference>
<dbReference type="SMART" id="SM00973">
    <property type="entry name" value="Sec63"/>
    <property type="match status" value="1"/>
</dbReference>
<protein>
    <submittedName>
        <fullName evidence="7">Sec63-domain-containing protein</fullName>
    </submittedName>
</protein>
<dbReference type="PIRSF" id="PIRSF039073">
    <property type="entry name" value="BRR2"/>
    <property type="match status" value="1"/>
</dbReference>
<dbReference type="Gene3D" id="1.10.10.10">
    <property type="entry name" value="Winged helix-like DNA-binding domain superfamily/Winged helix DNA-binding domain"/>
    <property type="match status" value="2"/>
</dbReference>
<dbReference type="InterPro" id="IPR014001">
    <property type="entry name" value="Helicase_ATP-bd"/>
</dbReference>
<dbReference type="GO" id="GO:0003676">
    <property type="term" value="F:nucleic acid binding"/>
    <property type="evidence" value="ECO:0007669"/>
    <property type="project" value="InterPro"/>
</dbReference>
<dbReference type="SMART" id="SM00487">
    <property type="entry name" value="DEXDc"/>
    <property type="match status" value="2"/>
</dbReference>
<dbReference type="PROSITE" id="PS51194">
    <property type="entry name" value="HELICASE_CTER"/>
    <property type="match status" value="1"/>
</dbReference>
<dbReference type="RefSeq" id="XP_025370226.1">
    <property type="nucleotide sequence ID" value="XM_025515629.1"/>
</dbReference>
<dbReference type="SUPFAM" id="SSF81296">
    <property type="entry name" value="E set domains"/>
    <property type="match status" value="1"/>
</dbReference>
<evidence type="ECO:0000259" key="5">
    <source>
        <dbReference type="PROSITE" id="PS51192"/>
    </source>
</evidence>
<keyword evidence="3" id="KW-0347">Helicase</keyword>
<dbReference type="InterPro" id="IPR001650">
    <property type="entry name" value="Helicase_C-like"/>
</dbReference>
<evidence type="ECO:0000313" key="7">
    <source>
        <dbReference type="EMBL" id="PWN43066.1"/>
    </source>
</evidence>
<feature type="domain" description="Helicase C-terminal" evidence="6">
    <location>
        <begin position="608"/>
        <end position="816"/>
    </location>
</feature>
<dbReference type="Pfam" id="PF02889">
    <property type="entry name" value="Sec63"/>
    <property type="match status" value="1"/>
</dbReference>
<dbReference type="InterPro" id="IPR036388">
    <property type="entry name" value="WH-like_DNA-bd_sf"/>
</dbReference>
<dbReference type="GO" id="GO:0005524">
    <property type="term" value="F:ATP binding"/>
    <property type="evidence" value="ECO:0007669"/>
    <property type="project" value="UniProtKB-KW"/>
</dbReference>
<dbReference type="GO" id="GO:0004386">
    <property type="term" value="F:helicase activity"/>
    <property type="evidence" value="ECO:0007669"/>
    <property type="project" value="UniProtKB-KW"/>
</dbReference>
<dbReference type="InterPro" id="IPR004179">
    <property type="entry name" value="Sec63-dom"/>
</dbReference>
<evidence type="ECO:0000256" key="3">
    <source>
        <dbReference type="ARBA" id="ARBA00022806"/>
    </source>
</evidence>
<sequence length="1912" mass="211852">MTIDPRGHGSDPSVWRMKSSMYAPNVEEINALSASIEQLPEGSRCAHHGKKDIEELEAELDEEERLEPRIGVKSLWDQLLEAACSLDGDDLSMLGAGANRGPESYDDGLGSGAAMSEVQALDEHLEMNVRDSAVAAAMRSTVLDALSSKRSSDEVSAELAEALGWDALGLVEQLVSKRSEIQKSLLAPKYAQRSQALDPIKTAPSFAATHTGLRLQRQSERRAQPYVPGSQIKFQSSDELANIKRAKAEARKLARTRADLEASPGSAGQLSLEEMERIREEQLAAAANRPLFTGSSTSSSEPQYPHVFSSGAKGNILSTMGQKFALPAGTTRTPFDGWEEVMIPPPKQLPFRDTERLISISELPSIFHQAFPGYKSLNRLQSAVYPLGFGTNENLLVCAPTGAGKTDVAMLTVLRTISQYADETKARGNLHQQIRKDDFKIIYVAPMKALASEIVRKFSKRLAYLGVKVRELTGDMQLTRQEIAETQMIVTTPEKWDVVTRKPLGEGELASKVKLLIIDEVHLLHEERGAVIETIVARTLRLVESSQSLIRIVGLSATLPNYVDVADFLHVNRMQGLFYFDSSFRPVPLKQHFLGIKGKAGSPTSRANLDKAVFKKVSDLLGEGHQVMIFVHARKETVKTGMALREAFRAEGLEQLLQEGKENASTGTATALMKKDVSMSRNKELRELFESGIGIHHAGMLRPDRNLSERLFENGLTRILCCTSTLAWGVNLPAYAVLIKGTEVYDSSVGRFVDLSILDVLQIFGRAGRPQYEDLGVGFICTNEDKLAHYIDAITSQHPIESKFITGLVDSLNAEVALGTVTSLDDGQTWLSYTYMFTRMRRNPLGYGMGHSEVADDPQLGAKRLQLIQSAARRLSACRMCELDETAGHLAITDLGRIAAKYYIPNGTIEIFNEKLKPRMTEADVLSVLSLATDFAQIIPRDSEEKELKKMQENAPCEVPGGYGHSPGKVNVLLQAYISKVFVEDFALVSDSMYVAQNAGRIIRALMEIALSKKWAMTTTSLIAMSKAVERRMWPFEHPLALEQSKLTPETVYNITRWADEVDVGTFAKMSAAEVGDLIHMNERQGGFVRQAARHFPTLTAKADLRPLTYDLLRISLEMEVDFEWSERLHGGMEPFIVWAEDESATEILQWQRISLRPQTTMVKISFVITLSENIPRGVNIRWISDRWLGAEGELWQSYDDLHMPARPPSSTTLLELPLLSVRDALHSQVVESVYSYSFKAFNAIETQVFHSAMHTRSDLLLSAPSASGKSTLCEMAVWRALRKNRLGTVLVVLPLRSLAHVQAESFRRRFKDLAGVTVRVARKPADFAESSPPTPTVLFAEPSLLLRAMRSRSAEHIDVRAHVQLIVLEDLHMLDATYETCITHLRRTISRDQTRIVATTSSLADVSSLQEWLKVKPASTFDFHPSHRPSPLRLDIEGFDLPHSLHLLKVMSKPAYDRIKSAIHRGSCVVFVPSRSQCSATATELSTRSATDIEAESFLTVPETDLEPLCDVLSDKGLIDPLLHGVGIWHEGLTARDQAVMLDLFDQGAIRVLVVPREACWTLTLRAALVIIMSTQYVRLVDMSALTGAEKARATDRQVVDYSLIELTRMSSLAVQPGSSSPLGECTILTQADQVDYLRRMLSFGLPLESSILDNPAHLQSILFEELCSGRATTKGAALDFLSWTYLFVRASINPSYYGVRSESSSDVGARLSEIIDQIYEQFVQAGIAEWKIVPPFEEISLNLTKLGLRLSKASASDLSSLLTMHEASRHDPHVAARVIALLMERKISSPDSAARPTLVAHAESIRASIPAAWLTAAHIARPDKKAKTSEDGIPAPLTNEQRDTLLILAYFLNKSTERVTNGALASRRERQDHDEDSSHAELLSRQVDLIVELLDVVTNSRRSRHRGEST</sequence>
<dbReference type="STRING" id="1522189.A0A316VZP5"/>
<dbReference type="PANTHER" id="PTHR47961:SF13">
    <property type="entry name" value="ACTIVATING SIGNAL COINTEGRATOR 1 COMPLEX SUBUNIT 3"/>
    <property type="match status" value="1"/>
</dbReference>
<dbReference type="InterPro" id="IPR057842">
    <property type="entry name" value="WH_MER3"/>
</dbReference>
<evidence type="ECO:0000256" key="2">
    <source>
        <dbReference type="ARBA" id="ARBA00022801"/>
    </source>
</evidence>
<dbReference type="Gene3D" id="1.10.3380.10">
    <property type="entry name" value="Sec63 N-terminal domain-like domain"/>
    <property type="match status" value="1"/>
</dbReference>
<dbReference type="Pfam" id="PF23445">
    <property type="entry name" value="WHD_SNRNP200"/>
    <property type="match status" value="2"/>
</dbReference>
<dbReference type="Gene3D" id="2.60.40.150">
    <property type="entry name" value="C2 domain"/>
    <property type="match status" value="1"/>
</dbReference>
<dbReference type="InterPro" id="IPR011545">
    <property type="entry name" value="DEAD/DEAH_box_helicase_dom"/>
</dbReference>
<dbReference type="FunFam" id="3.40.50.300:FF:000062">
    <property type="entry name" value="U5 small nuclear ribonucleoprotein helicase"/>
    <property type="match status" value="1"/>
</dbReference>
<dbReference type="SUPFAM" id="SSF158702">
    <property type="entry name" value="Sec63 N-terminal domain-like"/>
    <property type="match status" value="1"/>
</dbReference>
<feature type="domain" description="Helicase ATP-binding" evidence="5">
    <location>
        <begin position="386"/>
        <end position="577"/>
    </location>
</feature>
<dbReference type="SMART" id="SM00490">
    <property type="entry name" value="HELICc"/>
    <property type="match status" value="1"/>
</dbReference>
<evidence type="ECO:0000256" key="1">
    <source>
        <dbReference type="ARBA" id="ARBA00022741"/>
    </source>
</evidence>
<dbReference type="Gene3D" id="3.40.50.300">
    <property type="entry name" value="P-loop containing nucleotide triphosphate hydrolases"/>
    <property type="match status" value="4"/>
</dbReference>
<dbReference type="InterPro" id="IPR036390">
    <property type="entry name" value="WH_DNA-bd_sf"/>
</dbReference>
<dbReference type="Pfam" id="PF00270">
    <property type="entry name" value="DEAD"/>
    <property type="match status" value="2"/>
</dbReference>
<evidence type="ECO:0000313" key="8">
    <source>
        <dbReference type="Proteomes" id="UP000245783"/>
    </source>
</evidence>
<dbReference type="OrthoDB" id="5575at2759"/>
<evidence type="ECO:0000256" key="4">
    <source>
        <dbReference type="ARBA" id="ARBA00022840"/>
    </source>
</evidence>
<dbReference type="SUPFAM" id="SSF52540">
    <property type="entry name" value="P-loop containing nucleoside triphosphate hydrolases"/>
    <property type="match status" value="4"/>
</dbReference>
<feature type="domain" description="Helicase ATP-binding" evidence="5">
    <location>
        <begin position="1251"/>
        <end position="1422"/>
    </location>
</feature>
<evidence type="ECO:0000259" key="6">
    <source>
        <dbReference type="PROSITE" id="PS51194"/>
    </source>
</evidence>
<dbReference type="SUPFAM" id="SSF46785">
    <property type="entry name" value="Winged helix' DNA-binding domain"/>
    <property type="match status" value="1"/>
</dbReference>
<keyword evidence="4" id="KW-0067">ATP-binding</keyword>
<proteinExistence type="predicted"/>
<dbReference type="InterPro" id="IPR050474">
    <property type="entry name" value="Hel308_SKI2-like"/>
</dbReference>
<dbReference type="GO" id="GO:0016787">
    <property type="term" value="F:hydrolase activity"/>
    <property type="evidence" value="ECO:0007669"/>
    <property type="project" value="UniProtKB-KW"/>
</dbReference>
<dbReference type="CDD" id="cd18020">
    <property type="entry name" value="DEXHc_ASCC3_1"/>
    <property type="match status" value="1"/>
</dbReference>
<dbReference type="PROSITE" id="PS51192">
    <property type="entry name" value="HELICASE_ATP_BIND_1"/>
    <property type="match status" value="2"/>
</dbReference>
<dbReference type="FunFam" id="1.10.10.10:FF:000024">
    <property type="entry name" value="U5 small nuclear ribonucleoprotein helicase"/>
    <property type="match status" value="1"/>
</dbReference>
<accession>A0A316VZP5</accession>